<evidence type="ECO:0000313" key="3">
    <source>
        <dbReference type="EMBL" id="OBY65252.1"/>
    </source>
</evidence>
<name>A0A1B8U090_9FLAO</name>
<sequence>MDNLHEKKLQKAKQKVEEIKKFYKHVITYVLVNLFLTFVWTFSFKIFGDLVFSNQYNSEGFKHIPFWLVWGIFLLFDALKTFGFITFFDKKWEEKKIEEYMKESDNL</sequence>
<dbReference type="EMBL" id="LSFL01000031">
    <property type="protein sequence ID" value="OBY65252.1"/>
    <property type="molecule type" value="Genomic_DNA"/>
</dbReference>
<protein>
    <recommendedName>
        <fullName evidence="2">2TM domain-containing protein</fullName>
    </recommendedName>
</protein>
<keyword evidence="4" id="KW-1185">Reference proteome</keyword>
<dbReference type="KEGG" id="prn:BW723_12680"/>
<evidence type="ECO:0000313" key="4">
    <source>
        <dbReference type="Proteomes" id="UP000092612"/>
    </source>
</evidence>
<dbReference type="Proteomes" id="UP000092612">
    <property type="component" value="Unassembled WGS sequence"/>
</dbReference>
<keyword evidence="1" id="KW-0472">Membrane</keyword>
<dbReference type="Pfam" id="PF13239">
    <property type="entry name" value="2TM"/>
    <property type="match status" value="1"/>
</dbReference>
<feature type="transmembrane region" description="Helical" evidence="1">
    <location>
        <begin position="26"/>
        <end position="47"/>
    </location>
</feature>
<reference evidence="4" key="1">
    <citation type="submission" date="2016-02" db="EMBL/GenBank/DDBJ databases">
        <title>Paenibacillus sp. LPB0068, isolated from Crassostrea gigas.</title>
        <authorList>
            <person name="Shin S.-K."/>
            <person name="Yi H."/>
        </authorList>
    </citation>
    <scope>NUCLEOTIDE SEQUENCE [LARGE SCALE GENOMIC DNA]</scope>
    <source>
        <strain evidence="4">KCTC 23969</strain>
    </source>
</reference>
<accession>A0A1B8U090</accession>
<dbReference type="STRING" id="996801.BW723_12680"/>
<evidence type="ECO:0000259" key="2">
    <source>
        <dbReference type="Pfam" id="PF13239"/>
    </source>
</evidence>
<keyword evidence="1" id="KW-1133">Transmembrane helix</keyword>
<dbReference type="InterPro" id="IPR025698">
    <property type="entry name" value="2TM_dom"/>
</dbReference>
<organism evidence="3 4">
    <name type="scientific">Polaribacter reichenbachii</name>
    <dbReference type="NCBI Taxonomy" id="996801"/>
    <lineage>
        <taxon>Bacteria</taxon>
        <taxon>Pseudomonadati</taxon>
        <taxon>Bacteroidota</taxon>
        <taxon>Flavobacteriia</taxon>
        <taxon>Flavobacteriales</taxon>
        <taxon>Flavobacteriaceae</taxon>
    </lineage>
</organism>
<dbReference type="AlphaFoldDB" id="A0A1B8U090"/>
<proteinExistence type="predicted"/>
<feature type="domain" description="2TM" evidence="2">
    <location>
        <begin position="10"/>
        <end position="102"/>
    </location>
</feature>
<keyword evidence="1" id="KW-0812">Transmembrane</keyword>
<dbReference type="RefSeq" id="WP_068360459.1">
    <property type="nucleotide sequence ID" value="NZ_CP019337.1"/>
</dbReference>
<dbReference type="OrthoDB" id="8965954at2"/>
<feature type="transmembrane region" description="Helical" evidence="1">
    <location>
        <begin position="67"/>
        <end position="88"/>
    </location>
</feature>
<comment type="caution">
    <text evidence="3">The sequence shown here is derived from an EMBL/GenBank/DDBJ whole genome shotgun (WGS) entry which is preliminary data.</text>
</comment>
<gene>
    <name evidence="3" type="ORF">LPB301_09095</name>
</gene>
<evidence type="ECO:0000256" key="1">
    <source>
        <dbReference type="SAM" id="Phobius"/>
    </source>
</evidence>